<reference evidence="10 11" key="1">
    <citation type="submission" date="2018-12" db="EMBL/GenBank/DDBJ databases">
        <authorList>
            <person name="Tiukova I."/>
            <person name="Dainat J."/>
        </authorList>
    </citation>
    <scope>NUCLEOTIDE SEQUENCE [LARGE SCALE GENOMIC DNA]</scope>
</reference>
<dbReference type="InterPro" id="IPR050438">
    <property type="entry name" value="LMW_PTPase"/>
</dbReference>
<evidence type="ECO:0000256" key="7">
    <source>
        <dbReference type="ARBA" id="ARBA00051722"/>
    </source>
</evidence>
<dbReference type="Pfam" id="PF01451">
    <property type="entry name" value="LMWPc"/>
    <property type="match status" value="1"/>
</dbReference>
<feature type="domain" description="Phosphotyrosine protein phosphatase I" evidence="9">
    <location>
        <begin position="7"/>
        <end position="157"/>
    </location>
</feature>
<dbReference type="InterPro" id="IPR002115">
    <property type="entry name" value="Tyr_Pase_low_mol_wt_mml"/>
</dbReference>
<comment type="subcellular location">
    <subcellularLocation>
        <location evidence="2">Cytoplasm</location>
    </subcellularLocation>
</comment>
<evidence type="ECO:0000256" key="1">
    <source>
        <dbReference type="ARBA" id="ARBA00000032"/>
    </source>
</evidence>
<dbReference type="PANTHER" id="PTHR11717:SF7">
    <property type="entry name" value="LOW MOLECULAR WEIGHT PHOSPHOTYROSINE PROTEIN PHOSPHATASE"/>
    <property type="match status" value="1"/>
</dbReference>
<evidence type="ECO:0000256" key="4">
    <source>
        <dbReference type="ARBA" id="ARBA00022490"/>
    </source>
</evidence>
<dbReference type="AlphaFoldDB" id="A0A448YSQ5"/>
<dbReference type="SUPFAM" id="SSF52788">
    <property type="entry name" value="Phosphotyrosine protein phosphatases I"/>
    <property type="match status" value="1"/>
</dbReference>
<organism evidence="10 11">
    <name type="scientific">Brettanomyces naardenensis</name>
    <name type="common">Yeast</name>
    <dbReference type="NCBI Taxonomy" id="13370"/>
    <lineage>
        <taxon>Eukaryota</taxon>
        <taxon>Fungi</taxon>
        <taxon>Dikarya</taxon>
        <taxon>Ascomycota</taxon>
        <taxon>Saccharomycotina</taxon>
        <taxon>Pichiomycetes</taxon>
        <taxon>Pichiales</taxon>
        <taxon>Pichiaceae</taxon>
        <taxon>Brettanomyces</taxon>
    </lineage>
</organism>
<keyword evidence="6" id="KW-0904">Protein phosphatase</keyword>
<gene>
    <name evidence="10" type="ORF">BRENAR_LOCUS4664</name>
</gene>
<dbReference type="InterPro" id="IPR036196">
    <property type="entry name" value="Ptyr_pPase_sf"/>
</dbReference>
<sequence>MEDKQPVRVAFVCLGNICRSPMAQAVFSKVVKDRGHTKVISKIDSFGTAAYHTGETPDYRTVAVCKQHEVPINHRAQKIAPAHFQEFDYIICMDEANLHTLRSRQPRGSKAVVRMFGHWRQDKSFPEVVEDPYYGGVDGFEACYKQCVHFSQEFIKREIEN</sequence>
<dbReference type="SMART" id="SM00226">
    <property type="entry name" value="LMWPc"/>
    <property type="match status" value="1"/>
</dbReference>
<proteinExistence type="inferred from homology"/>
<dbReference type="InParanoid" id="A0A448YSQ5"/>
<keyword evidence="11" id="KW-1185">Reference proteome</keyword>
<dbReference type="FunFam" id="3.40.50.2300:FF:000105">
    <property type="entry name" value="Low molecular weight phosphotyrosine protein"/>
    <property type="match status" value="1"/>
</dbReference>
<evidence type="ECO:0000256" key="5">
    <source>
        <dbReference type="ARBA" id="ARBA00022801"/>
    </source>
</evidence>
<evidence type="ECO:0000256" key="6">
    <source>
        <dbReference type="ARBA" id="ARBA00022912"/>
    </source>
</evidence>
<comment type="catalytic activity">
    <reaction evidence="7">
        <text>O-phospho-L-tyrosyl-[protein] + H2O = L-tyrosyl-[protein] + phosphate</text>
        <dbReference type="Rhea" id="RHEA:10684"/>
        <dbReference type="Rhea" id="RHEA-COMP:10136"/>
        <dbReference type="Rhea" id="RHEA-COMP:20101"/>
        <dbReference type="ChEBI" id="CHEBI:15377"/>
        <dbReference type="ChEBI" id="CHEBI:43474"/>
        <dbReference type="ChEBI" id="CHEBI:46858"/>
        <dbReference type="ChEBI" id="CHEBI:61978"/>
        <dbReference type="EC" id="3.1.3.48"/>
    </reaction>
</comment>
<evidence type="ECO:0000313" key="11">
    <source>
        <dbReference type="Proteomes" id="UP000290900"/>
    </source>
</evidence>
<dbReference type="CDD" id="cd16343">
    <property type="entry name" value="LMWPTP"/>
    <property type="match status" value="1"/>
</dbReference>
<dbReference type="InterPro" id="IPR017867">
    <property type="entry name" value="Tyr_phospatase_low_mol_wt"/>
</dbReference>
<feature type="active site" description="Proton donor" evidence="8">
    <location>
        <position position="131"/>
    </location>
</feature>
<dbReference type="InterPro" id="IPR023485">
    <property type="entry name" value="Ptyr_pPase"/>
</dbReference>
<dbReference type="PRINTS" id="PR00720">
    <property type="entry name" value="MAMMALPTPASE"/>
</dbReference>
<evidence type="ECO:0000256" key="2">
    <source>
        <dbReference type="ARBA" id="ARBA00004496"/>
    </source>
</evidence>
<keyword evidence="4" id="KW-0963">Cytoplasm</keyword>
<feature type="active site" description="Nucleophile" evidence="8">
    <location>
        <position position="13"/>
    </location>
</feature>
<evidence type="ECO:0000256" key="3">
    <source>
        <dbReference type="ARBA" id="ARBA00011063"/>
    </source>
</evidence>
<dbReference type="Proteomes" id="UP000290900">
    <property type="component" value="Unassembled WGS sequence"/>
</dbReference>
<dbReference type="OrthoDB" id="3388at2759"/>
<dbReference type="GO" id="GO:0004726">
    <property type="term" value="F:non-membrane spanning protein tyrosine phosphatase activity"/>
    <property type="evidence" value="ECO:0007669"/>
    <property type="project" value="InterPro"/>
</dbReference>
<dbReference type="FunCoup" id="A0A448YSQ5">
    <property type="interactions" value="595"/>
</dbReference>
<dbReference type="GO" id="GO:0005737">
    <property type="term" value="C:cytoplasm"/>
    <property type="evidence" value="ECO:0007669"/>
    <property type="project" value="UniProtKB-SubCell"/>
</dbReference>
<dbReference type="GO" id="GO:0003993">
    <property type="term" value="F:acid phosphatase activity"/>
    <property type="evidence" value="ECO:0007669"/>
    <property type="project" value="UniProtKB-EC"/>
</dbReference>
<dbReference type="PANTHER" id="PTHR11717">
    <property type="entry name" value="LOW MOLECULAR WEIGHT PROTEIN TYROSINE PHOSPHATASE"/>
    <property type="match status" value="1"/>
</dbReference>
<comment type="similarity">
    <text evidence="3">Belongs to the low molecular weight phosphotyrosine protein phosphatase family.</text>
</comment>
<dbReference type="EMBL" id="CAACVR010000067">
    <property type="protein sequence ID" value="VEU23935.1"/>
    <property type="molecule type" value="Genomic_DNA"/>
</dbReference>
<comment type="catalytic activity">
    <reaction evidence="1">
        <text>a phosphate monoester + H2O = an alcohol + phosphate</text>
        <dbReference type="Rhea" id="RHEA:15017"/>
        <dbReference type="ChEBI" id="CHEBI:15377"/>
        <dbReference type="ChEBI" id="CHEBI:30879"/>
        <dbReference type="ChEBI" id="CHEBI:43474"/>
        <dbReference type="ChEBI" id="CHEBI:67140"/>
        <dbReference type="EC" id="3.1.3.2"/>
    </reaction>
</comment>
<feature type="active site" evidence="8">
    <location>
        <position position="19"/>
    </location>
</feature>
<dbReference type="PRINTS" id="PR00719">
    <property type="entry name" value="LMWPTPASE"/>
</dbReference>
<dbReference type="Gene3D" id="3.40.50.2300">
    <property type="match status" value="1"/>
</dbReference>
<evidence type="ECO:0000256" key="8">
    <source>
        <dbReference type="PIRSR" id="PIRSR617867-1"/>
    </source>
</evidence>
<protein>
    <submittedName>
        <fullName evidence="10">DEKNAAC105281</fullName>
    </submittedName>
</protein>
<accession>A0A448YSQ5</accession>
<keyword evidence="5" id="KW-0378">Hydrolase</keyword>
<evidence type="ECO:0000313" key="10">
    <source>
        <dbReference type="EMBL" id="VEU23935.1"/>
    </source>
</evidence>
<name>A0A448YSQ5_BRENA</name>
<dbReference type="STRING" id="13370.A0A448YSQ5"/>
<evidence type="ECO:0000259" key="9">
    <source>
        <dbReference type="SMART" id="SM00226"/>
    </source>
</evidence>